<evidence type="ECO:0000313" key="8">
    <source>
        <dbReference type="EMBL" id="KFM65049.1"/>
    </source>
</evidence>
<protein>
    <recommendedName>
        <fullName evidence="6">Mitochondrial inner membrane protein Mpv17</fullName>
    </recommendedName>
</protein>
<dbReference type="InterPro" id="IPR004875">
    <property type="entry name" value="DDE_SF_endonuclease_dom"/>
</dbReference>
<name>A0A087TIW0_STEMI</name>
<dbReference type="PANTHER" id="PTHR11266:SF17">
    <property type="entry name" value="PROTEIN MPV17"/>
    <property type="match status" value="1"/>
</dbReference>
<keyword evidence="4" id="KW-1133">Transmembrane helix</keyword>
<dbReference type="AlphaFoldDB" id="A0A087TIW0"/>
<evidence type="ECO:0000256" key="4">
    <source>
        <dbReference type="ARBA" id="ARBA00022989"/>
    </source>
</evidence>
<keyword evidence="5" id="KW-0472">Membrane</keyword>
<dbReference type="PANTHER" id="PTHR11266">
    <property type="entry name" value="PEROXISOMAL MEMBRANE PROTEIN 2, PXMP2 MPV17"/>
    <property type="match status" value="1"/>
</dbReference>
<dbReference type="EMBL" id="KK115402">
    <property type="protein sequence ID" value="KFM65049.1"/>
    <property type="molecule type" value="Genomic_DNA"/>
</dbReference>
<dbReference type="GO" id="GO:0016020">
    <property type="term" value="C:membrane"/>
    <property type="evidence" value="ECO:0007669"/>
    <property type="project" value="UniProtKB-SubCell"/>
</dbReference>
<proteinExistence type="inferred from homology"/>
<evidence type="ECO:0000256" key="2">
    <source>
        <dbReference type="ARBA" id="ARBA00006824"/>
    </source>
</evidence>
<evidence type="ECO:0000313" key="9">
    <source>
        <dbReference type="Proteomes" id="UP000054359"/>
    </source>
</evidence>
<sequence>MGSSDLIAQTAIEKCELKEIEMSRVARFAFLGACFVGPVLRVWYNILEKGIGTIGRTAGLKKMLIDQVWMNSYTFGIGFFILCTQITLCEKASADTEAAEEFADEFIELITSEQLSPEQIYDADETSLFWQYVLRNTLATSTERAPTGVKDSKARLTILACADAAGTHKCKLFVIGKHARPRAFKGLLDYVKKCGEAVIKEDDITEVFHCDNAPIISQLTDGEICSMVLDPENTASNSEENDREVIENERISNDNLVGILDTAITGLEQWNFVTEQEIMSVYRIKEKSVFSPCFIGGFLTVSGLLQLQPWHKIGEKIKKLWPAAQLITFYVIPLELRHLKNAQVLTFIICTQGDSTAPFTAMAYDGTECIQGYDNRRSMCKAPLILKAAHWIQYIQPD</sequence>
<evidence type="ECO:0000256" key="1">
    <source>
        <dbReference type="ARBA" id="ARBA00004141"/>
    </source>
</evidence>
<keyword evidence="3" id="KW-0812">Transmembrane</keyword>
<gene>
    <name evidence="8" type="ORF">X975_13535</name>
</gene>
<dbReference type="OrthoDB" id="6471544at2759"/>
<dbReference type="GO" id="GO:0015267">
    <property type="term" value="F:channel activity"/>
    <property type="evidence" value="ECO:0007669"/>
    <property type="project" value="TreeGrafter"/>
</dbReference>
<comment type="subcellular location">
    <subcellularLocation>
        <location evidence="1">Membrane</location>
        <topology evidence="1">Multi-pass membrane protein</topology>
    </subcellularLocation>
</comment>
<evidence type="ECO:0000256" key="5">
    <source>
        <dbReference type="ARBA" id="ARBA00023136"/>
    </source>
</evidence>
<dbReference type="GO" id="GO:1901858">
    <property type="term" value="P:regulation of mitochondrial DNA metabolic process"/>
    <property type="evidence" value="ECO:0007669"/>
    <property type="project" value="TreeGrafter"/>
</dbReference>
<keyword evidence="9" id="KW-1185">Reference proteome</keyword>
<feature type="non-terminal residue" evidence="8">
    <location>
        <position position="398"/>
    </location>
</feature>
<reference evidence="8 9" key="1">
    <citation type="submission" date="2013-11" db="EMBL/GenBank/DDBJ databases">
        <title>Genome sequencing of Stegodyphus mimosarum.</title>
        <authorList>
            <person name="Bechsgaard J."/>
        </authorList>
    </citation>
    <scope>NUCLEOTIDE SEQUENCE [LARGE SCALE GENOMIC DNA]</scope>
</reference>
<evidence type="ECO:0000256" key="3">
    <source>
        <dbReference type="ARBA" id="ARBA00022692"/>
    </source>
</evidence>
<feature type="domain" description="DDE-1" evidence="7">
    <location>
        <begin position="153"/>
        <end position="186"/>
    </location>
</feature>
<accession>A0A087TIW0</accession>
<dbReference type="GO" id="GO:0005739">
    <property type="term" value="C:mitochondrion"/>
    <property type="evidence" value="ECO:0007669"/>
    <property type="project" value="TreeGrafter"/>
</dbReference>
<evidence type="ECO:0000259" key="7">
    <source>
        <dbReference type="Pfam" id="PF03184"/>
    </source>
</evidence>
<comment type="similarity">
    <text evidence="2">Belongs to the peroxisomal membrane protein PXMP2/4 family.</text>
</comment>
<dbReference type="Proteomes" id="UP000054359">
    <property type="component" value="Unassembled WGS sequence"/>
</dbReference>
<dbReference type="GO" id="GO:0003676">
    <property type="term" value="F:nucleic acid binding"/>
    <property type="evidence" value="ECO:0007669"/>
    <property type="project" value="InterPro"/>
</dbReference>
<dbReference type="Pfam" id="PF03184">
    <property type="entry name" value="DDE_1"/>
    <property type="match status" value="1"/>
</dbReference>
<organism evidence="8 9">
    <name type="scientific">Stegodyphus mimosarum</name>
    <name type="common">African social velvet spider</name>
    <dbReference type="NCBI Taxonomy" id="407821"/>
    <lineage>
        <taxon>Eukaryota</taxon>
        <taxon>Metazoa</taxon>
        <taxon>Ecdysozoa</taxon>
        <taxon>Arthropoda</taxon>
        <taxon>Chelicerata</taxon>
        <taxon>Arachnida</taxon>
        <taxon>Araneae</taxon>
        <taxon>Araneomorphae</taxon>
        <taxon>Entelegynae</taxon>
        <taxon>Eresoidea</taxon>
        <taxon>Eresidae</taxon>
        <taxon>Stegodyphus</taxon>
    </lineage>
</organism>
<dbReference type="InterPro" id="IPR007248">
    <property type="entry name" value="Mpv17_PMP22"/>
</dbReference>
<evidence type="ECO:0000256" key="6">
    <source>
        <dbReference type="ARBA" id="ARBA00049743"/>
    </source>
</evidence>